<comment type="subunit">
    <text evidence="4">Monomer.</text>
</comment>
<name>A0A6N1V916_9HYPH</name>
<dbReference type="RefSeq" id="WP_175275388.1">
    <property type="nucleotide sequence ID" value="NZ_CP054836.1"/>
</dbReference>
<comment type="cofactor">
    <cofactor evidence="15 17">
        <name>[4Fe-4S] cluster</name>
        <dbReference type="ChEBI" id="CHEBI:49883"/>
    </cofactor>
    <text evidence="15 17">Binds 1 [4Fe-4S] cluster. The cluster is coordinated with 3 cysteines and an exchangeable S-adenosyl-L-methionine.</text>
</comment>
<dbReference type="EMBL" id="CP054836">
    <property type="protein sequence ID" value="QKV17491.1"/>
    <property type="molecule type" value="Genomic_DNA"/>
</dbReference>
<feature type="binding site" evidence="16">
    <location>
        <position position="206"/>
    </location>
    <ligand>
        <name>S-adenosyl-L-methionine</name>
        <dbReference type="ChEBI" id="CHEBI:59789"/>
        <label>2</label>
    </ligand>
</feature>
<dbReference type="PANTHER" id="PTHR13932:SF6">
    <property type="entry name" value="OXYGEN-INDEPENDENT COPROPORPHYRINOGEN III OXIDASE"/>
    <property type="match status" value="1"/>
</dbReference>
<dbReference type="InterPro" id="IPR007197">
    <property type="entry name" value="rSAM"/>
</dbReference>
<feature type="binding site" evidence="16">
    <location>
        <position position="240"/>
    </location>
    <ligand>
        <name>S-adenosyl-L-methionine</name>
        <dbReference type="ChEBI" id="CHEBI:59789"/>
        <label>2</label>
    </ligand>
</feature>
<evidence type="ECO:0000256" key="13">
    <source>
        <dbReference type="ARBA" id="ARBA00024295"/>
    </source>
</evidence>
<evidence type="ECO:0000256" key="7">
    <source>
        <dbReference type="ARBA" id="ARBA00022691"/>
    </source>
</evidence>
<evidence type="ECO:0000256" key="14">
    <source>
        <dbReference type="ARBA" id="ARBA00048321"/>
    </source>
</evidence>
<comment type="similarity">
    <text evidence="3 15">Belongs to the anaerobic coproporphyrinogen-III oxidase family.</text>
</comment>
<comment type="subcellular location">
    <subcellularLocation>
        <location evidence="1 15">Cytoplasm</location>
    </subcellularLocation>
</comment>
<feature type="binding site" evidence="16">
    <location>
        <position position="181"/>
    </location>
    <ligand>
        <name>S-adenosyl-L-methionine</name>
        <dbReference type="ChEBI" id="CHEBI:59789"/>
        <label>2</label>
    </ligand>
</feature>
<dbReference type="Proteomes" id="UP000509367">
    <property type="component" value="Chromosome"/>
</dbReference>
<dbReference type="InterPro" id="IPR006638">
    <property type="entry name" value="Elp3/MiaA/NifB-like_rSAM"/>
</dbReference>
<keyword evidence="10 15" id="KW-0408">Iron</keyword>
<feature type="binding site" evidence="17">
    <location>
        <position position="62"/>
    </location>
    <ligand>
        <name>[4Fe-4S] cluster</name>
        <dbReference type="ChEBI" id="CHEBI:49883"/>
        <note>4Fe-4S-S-AdoMet</note>
    </ligand>
</feature>
<keyword evidence="11 15" id="KW-0411">Iron-sulfur</keyword>
<organism evidence="19 20">
    <name type="scientific">Oricola thermophila</name>
    <dbReference type="NCBI Taxonomy" id="2742145"/>
    <lineage>
        <taxon>Bacteria</taxon>
        <taxon>Pseudomonadati</taxon>
        <taxon>Pseudomonadota</taxon>
        <taxon>Alphaproteobacteria</taxon>
        <taxon>Hyphomicrobiales</taxon>
        <taxon>Ahrensiaceae</taxon>
        <taxon>Oricola</taxon>
    </lineage>
</organism>
<dbReference type="Pfam" id="PF06969">
    <property type="entry name" value="HemN_C"/>
    <property type="match status" value="1"/>
</dbReference>
<evidence type="ECO:0000256" key="16">
    <source>
        <dbReference type="PIRSR" id="PIRSR000167-1"/>
    </source>
</evidence>
<protein>
    <recommendedName>
        <fullName evidence="15">Coproporphyrinogen-III oxidase</fullName>
        <ecNumber evidence="15">1.3.98.3</ecNumber>
    </recommendedName>
</protein>
<evidence type="ECO:0000256" key="12">
    <source>
        <dbReference type="ARBA" id="ARBA00023244"/>
    </source>
</evidence>
<dbReference type="UniPathway" id="UPA00251">
    <property type="reaction ID" value="UER00323"/>
</dbReference>
<evidence type="ECO:0000256" key="15">
    <source>
        <dbReference type="PIRNR" id="PIRNR000167"/>
    </source>
</evidence>
<dbReference type="CDD" id="cd01335">
    <property type="entry name" value="Radical_SAM"/>
    <property type="match status" value="1"/>
</dbReference>
<reference evidence="19 20" key="1">
    <citation type="submission" date="2020-06" db="EMBL/GenBank/DDBJ databases">
        <title>Oricola thermophila sp. nov. isolated from a tidal sediments.</title>
        <authorList>
            <person name="Kwon K.K."/>
            <person name="Yang S.-H."/>
            <person name="Park M.-J."/>
        </authorList>
    </citation>
    <scope>NUCLEOTIDE SEQUENCE [LARGE SCALE GENOMIC DNA]</scope>
    <source>
        <strain evidence="19 20">MEBiC13590</strain>
    </source>
</reference>
<evidence type="ECO:0000256" key="9">
    <source>
        <dbReference type="ARBA" id="ARBA00023002"/>
    </source>
</evidence>
<dbReference type="InterPro" id="IPR004558">
    <property type="entry name" value="Coprogen_oxidase_HemN"/>
</dbReference>
<comment type="pathway">
    <text evidence="2 15">Porphyrin-containing compound metabolism; protoporphyrin-IX biosynthesis; protoporphyrinogen-IX from coproporphyrinogen-III (AdoMet route): step 1/1.</text>
</comment>
<feature type="binding site" evidence="16">
    <location>
        <position position="326"/>
    </location>
    <ligand>
        <name>S-adenosyl-L-methionine</name>
        <dbReference type="ChEBI" id="CHEBI:59789"/>
        <label>1</label>
    </ligand>
</feature>
<evidence type="ECO:0000256" key="5">
    <source>
        <dbReference type="ARBA" id="ARBA00022485"/>
    </source>
</evidence>
<feature type="binding site" evidence="16">
    <location>
        <position position="169"/>
    </location>
    <ligand>
        <name>S-adenosyl-L-methionine</name>
        <dbReference type="ChEBI" id="CHEBI:59789"/>
        <label>2</label>
    </ligand>
</feature>
<keyword evidence="9 15" id="KW-0560">Oxidoreductase</keyword>
<dbReference type="PANTHER" id="PTHR13932">
    <property type="entry name" value="COPROPORPHYRINIGEN III OXIDASE"/>
    <property type="match status" value="1"/>
</dbReference>
<feature type="binding site" evidence="16">
    <location>
        <position position="109"/>
    </location>
    <ligand>
        <name>S-adenosyl-L-methionine</name>
        <dbReference type="ChEBI" id="CHEBI:59789"/>
        <label>1</label>
    </ligand>
</feature>
<evidence type="ECO:0000256" key="2">
    <source>
        <dbReference type="ARBA" id="ARBA00004785"/>
    </source>
</evidence>
<dbReference type="NCBIfam" id="TIGR00538">
    <property type="entry name" value="hemN"/>
    <property type="match status" value="1"/>
</dbReference>
<dbReference type="AlphaFoldDB" id="A0A6N1V916"/>
<evidence type="ECO:0000256" key="3">
    <source>
        <dbReference type="ARBA" id="ARBA00005493"/>
    </source>
</evidence>
<keyword evidence="5 15" id="KW-0004">4Fe-4S</keyword>
<evidence type="ECO:0000256" key="1">
    <source>
        <dbReference type="ARBA" id="ARBA00004496"/>
    </source>
</evidence>
<dbReference type="SFLD" id="SFLDG01082">
    <property type="entry name" value="B12-binding_domain_containing"/>
    <property type="match status" value="1"/>
</dbReference>
<feature type="binding site" evidence="16">
    <location>
        <begin position="64"/>
        <end position="66"/>
    </location>
    <ligand>
        <name>S-adenosyl-L-methionine</name>
        <dbReference type="ChEBI" id="CHEBI:59789"/>
        <label>2</label>
    </ligand>
</feature>
<feature type="binding site" evidence="16">
    <location>
        <position position="52"/>
    </location>
    <ligand>
        <name>S-adenosyl-L-methionine</name>
        <dbReference type="ChEBI" id="CHEBI:59789"/>
        <label>1</label>
    </ligand>
</feature>
<keyword evidence="8 15" id="KW-0479">Metal-binding</keyword>
<keyword evidence="7 15" id="KW-0949">S-adenosyl-L-methionine</keyword>
<keyword evidence="20" id="KW-1185">Reference proteome</keyword>
<evidence type="ECO:0000259" key="18">
    <source>
        <dbReference type="PROSITE" id="PS51918"/>
    </source>
</evidence>
<sequence length="451" mass="50622">MIDAERILASQRGAVPRYTSYPTAPHFSAPDGLSIARARLERLPADEPVSLYLHVPFCDRLCWFCGCHTKHTLKYAPVEAYVGALLEEMATVRELAGRRFRLAHLHLGGGSPSMLRQPDIERLARALQDNFRLGADTEISIEIDPSDVTAETLKGFSVLGVTRASVGVQDFSEEVQRAINRPQTFEQTREIIDTLRESGVRSINVDALYGLPLQTEERLVSTIDKVLTLSPDRIALFGYAHVPWMKKHQRLIREEDLPGTIERFHHAGLAADMIAGAGYDRIGIDHFAKPDDSLALAARKGRLFRNFQGYTTDACRTLIGLGASAISSYGDAYVQNIVPTREYENTVRNGKIAAARGVELSVDDRIRAYMIERIMCDFAVSFEAMEERFGDLARPYIAEARLVAATDRFGLSEADDRRFRVREEARRFTRIVASWFDAYLEDSSVRYSKAV</sequence>
<feature type="binding site" evidence="17">
    <location>
        <position position="65"/>
    </location>
    <ligand>
        <name>[4Fe-4S] cluster</name>
        <dbReference type="ChEBI" id="CHEBI:49883"/>
        <note>4Fe-4S-S-AdoMet</note>
    </ligand>
</feature>
<evidence type="ECO:0000256" key="17">
    <source>
        <dbReference type="PIRSR" id="PIRSR000167-2"/>
    </source>
</evidence>
<dbReference type="SMART" id="SM00729">
    <property type="entry name" value="Elp3"/>
    <property type="match status" value="1"/>
</dbReference>
<dbReference type="PROSITE" id="PS51918">
    <property type="entry name" value="RADICAL_SAM"/>
    <property type="match status" value="1"/>
</dbReference>
<dbReference type="GO" id="GO:0005737">
    <property type="term" value="C:cytoplasm"/>
    <property type="evidence" value="ECO:0007669"/>
    <property type="project" value="UniProtKB-SubCell"/>
</dbReference>
<keyword evidence="12 15" id="KW-0627">Porphyrin biosynthesis</keyword>
<dbReference type="InterPro" id="IPR010723">
    <property type="entry name" value="HemN_C"/>
</dbReference>
<evidence type="ECO:0000313" key="20">
    <source>
        <dbReference type="Proteomes" id="UP000509367"/>
    </source>
</evidence>
<dbReference type="SFLD" id="SFLDS00029">
    <property type="entry name" value="Radical_SAM"/>
    <property type="match status" value="1"/>
</dbReference>
<evidence type="ECO:0000256" key="11">
    <source>
        <dbReference type="ARBA" id="ARBA00023014"/>
    </source>
</evidence>
<comment type="function">
    <text evidence="13">Involved in the heme biosynthesis. Catalyzes the anaerobic oxidative decarboxylation of propionate groups of rings A and B of coproporphyrinogen III to yield the vinyl groups in protoporphyrinogen IX.</text>
</comment>
<dbReference type="EC" id="1.3.98.3" evidence="15"/>
<evidence type="ECO:0000256" key="4">
    <source>
        <dbReference type="ARBA" id="ARBA00011245"/>
    </source>
</evidence>
<evidence type="ECO:0000313" key="19">
    <source>
        <dbReference type="EMBL" id="QKV17491.1"/>
    </source>
</evidence>
<dbReference type="InterPro" id="IPR058240">
    <property type="entry name" value="rSAM_sf"/>
</dbReference>
<proteinExistence type="inferred from homology"/>
<dbReference type="GO" id="GO:0051989">
    <property type="term" value="F:coproporphyrinogen dehydrogenase activity"/>
    <property type="evidence" value="ECO:0007669"/>
    <property type="project" value="UniProtKB-EC"/>
</dbReference>
<feature type="binding site" evidence="16">
    <location>
        <position position="142"/>
    </location>
    <ligand>
        <name>S-adenosyl-L-methionine</name>
        <dbReference type="ChEBI" id="CHEBI:59789"/>
        <label>1</label>
    </ligand>
</feature>
<dbReference type="InterPro" id="IPR034505">
    <property type="entry name" value="Coproporphyrinogen-III_oxidase"/>
</dbReference>
<dbReference type="Pfam" id="PF04055">
    <property type="entry name" value="Radical_SAM"/>
    <property type="match status" value="1"/>
</dbReference>
<dbReference type="GO" id="GO:0006782">
    <property type="term" value="P:protoporphyrinogen IX biosynthetic process"/>
    <property type="evidence" value="ECO:0007669"/>
    <property type="project" value="UniProtKB-UniPathway"/>
</dbReference>
<dbReference type="SFLD" id="SFLDG01065">
    <property type="entry name" value="anaerobic_coproporphyrinogen-I"/>
    <property type="match status" value="1"/>
</dbReference>
<evidence type="ECO:0000256" key="10">
    <source>
        <dbReference type="ARBA" id="ARBA00023004"/>
    </source>
</evidence>
<dbReference type="GO" id="GO:0046872">
    <property type="term" value="F:metal ion binding"/>
    <property type="evidence" value="ECO:0007669"/>
    <property type="project" value="UniProtKB-KW"/>
</dbReference>
<gene>
    <name evidence="19" type="primary">hemN</name>
    <name evidence="19" type="ORF">HTY61_02900</name>
</gene>
<dbReference type="SUPFAM" id="SSF102114">
    <property type="entry name" value="Radical SAM enzymes"/>
    <property type="match status" value="1"/>
</dbReference>
<dbReference type="KEGG" id="orm:HTY61_02900"/>
<dbReference type="PIRSF" id="PIRSF000167">
    <property type="entry name" value="HemN"/>
    <property type="match status" value="1"/>
</dbReference>
<dbReference type="Gene3D" id="3.80.30.20">
    <property type="entry name" value="tm_1862 like domain"/>
    <property type="match status" value="1"/>
</dbReference>
<comment type="catalytic activity">
    <reaction evidence="14 15">
        <text>coproporphyrinogen III + 2 S-adenosyl-L-methionine = protoporphyrinogen IX + 2 5'-deoxyadenosine + 2 L-methionine + 2 CO2</text>
        <dbReference type="Rhea" id="RHEA:15425"/>
        <dbReference type="ChEBI" id="CHEBI:16526"/>
        <dbReference type="ChEBI" id="CHEBI:17319"/>
        <dbReference type="ChEBI" id="CHEBI:57307"/>
        <dbReference type="ChEBI" id="CHEBI:57309"/>
        <dbReference type="ChEBI" id="CHEBI:57844"/>
        <dbReference type="ChEBI" id="CHEBI:59789"/>
        <dbReference type="EC" id="1.3.98.3"/>
    </reaction>
</comment>
<dbReference type="Gene3D" id="1.10.10.920">
    <property type="match status" value="1"/>
</dbReference>
<dbReference type="InterPro" id="IPR023404">
    <property type="entry name" value="rSAM_horseshoe"/>
</dbReference>
<keyword evidence="6 15" id="KW-0963">Cytoplasm</keyword>
<accession>A0A6N1V916</accession>
<dbReference type="GO" id="GO:0004109">
    <property type="term" value="F:coproporphyrinogen oxidase activity"/>
    <property type="evidence" value="ECO:0007669"/>
    <property type="project" value="InterPro"/>
</dbReference>
<feature type="domain" description="Radical SAM core" evidence="18">
    <location>
        <begin position="43"/>
        <end position="277"/>
    </location>
</feature>
<evidence type="ECO:0000256" key="8">
    <source>
        <dbReference type="ARBA" id="ARBA00022723"/>
    </source>
</evidence>
<dbReference type="GO" id="GO:0051539">
    <property type="term" value="F:4 iron, 4 sulfur cluster binding"/>
    <property type="evidence" value="ECO:0007669"/>
    <property type="project" value="UniProtKB-KW"/>
</dbReference>
<evidence type="ECO:0000256" key="6">
    <source>
        <dbReference type="ARBA" id="ARBA00022490"/>
    </source>
</evidence>
<feature type="binding site" evidence="17">
    <location>
        <position position="58"/>
    </location>
    <ligand>
        <name>[4Fe-4S] cluster</name>
        <dbReference type="ChEBI" id="CHEBI:49883"/>
        <note>4Fe-4S-S-AdoMet</note>
    </ligand>
</feature>